<sequence length="68" mass="8015">MDVEKPVLQAEIRSGMFKIIDGKHRMERAYRNGIEVIYSFILKGEQLLPYCADVRGYKAFVEYWNSKL</sequence>
<dbReference type="AlphaFoldDB" id="C8VZQ0"/>
<dbReference type="EMBL" id="CP001720">
    <property type="protein sequence ID" value="ACV63028.1"/>
    <property type="molecule type" value="Genomic_DNA"/>
</dbReference>
<protein>
    <recommendedName>
        <fullName evidence="3">ParB/Sulfiredoxin domain-containing protein</fullName>
    </recommendedName>
</protein>
<dbReference type="Proteomes" id="UP000002217">
    <property type="component" value="Chromosome"/>
</dbReference>
<keyword evidence="2" id="KW-1185">Reference proteome</keyword>
<dbReference type="HOGENOM" id="CLU_2787023_0_0_9"/>
<evidence type="ECO:0008006" key="3">
    <source>
        <dbReference type="Google" id="ProtNLM"/>
    </source>
</evidence>
<dbReference type="KEGG" id="dae:Dtox_2210"/>
<gene>
    <name evidence="1" type="ordered locus">Dtox_2210</name>
</gene>
<accession>C8VZQ0</accession>
<organism evidence="1 2">
    <name type="scientific">Desulfofarcimen acetoxidans (strain ATCC 49208 / DSM 771 / KCTC 5769 / VKM B-1644 / 5575)</name>
    <name type="common">Desulfotomaculum acetoxidans</name>
    <dbReference type="NCBI Taxonomy" id="485916"/>
    <lineage>
        <taxon>Bacteria</taxon>
        <taxon>Bacillati</taxon>
        <taxon>Bacillota</taxon>
        <taxon>Clostridia</taxon>
        <taxon>Eubacteriales</taxon>
        <taxon>Peptococcaceae</taxon>
        <taxon>Desulfofarcimen</taxon>
    </lineage>
</organism>
<proteinExistence type="predicted"/>
<evidence type="ECO:0000313" key="2">
    <source>
        <dbReference type="Proteomes" id="UP000002217"/>
    </source>
</evidence>
<dbReference type="STRING" id="485916.Dtox_2210"/>
<evidence type="ECO:0000313" key="1">
    <source>
        <dbReference type="EMBL" id="ACV63028.1"/>
    </source>
</evidence>
<dbReference type="eggNOG" id="ENOG5033Z70">
    <property type="taxonomic scope" value="Bacteria"/>
</dbReference>
<name>C8VZQ0_DESAS</name>
<reference evidence="1 2" key="1">
    <citation type="journal article" date="2009" name="Stand. Genomic Sci.">
        <title>Complete genome sequence of Desulfotomaculum acetoxidans type strain (5575).</title>
        <authorList>
            <person name="Spring S."/>
            <person name="Lapidus A."/>
            <person name="Schroder M."/>
            <person name="Gleim D."/>
            <person name="Sims D."/>
            <person name="Meincke L."/>
            <person name="Glavina Del Rio T."/>
            <person name="Tice H."/>
            <person name="Copeland A."/>
            <person name="Cheng J.F."/>
            <person name="Lucas S."/>
            <person name="Chen F."/>
            <person name="Nolan M."/>
            <person name="Bruce D."/>
            <person name="Goodwin L."/>
            <person name="Pitluck S."/>
            <person name="Ivanova N."/>
            <person name="Mavromatis K."/>
            <person name="Mikhailova N."/>
            <person name="Pati A."/>
            <person name="Chen A."/>
            <person name="Palaniappan K."/>
            <person name="Land M."/>
            <person name="Hauser L."/>
            <person name="Chang Y.J."/>
            <person name="Jeffries C.D."/>
            <person name="Chain P."/>
            <person name="Saunders E."/>
            <person name="Brettin T."/>
            <person name="Detter J.C."/>
            <person name="Goker M."/>
            <person name="Bristow J."/>
            <person name="Eisen J.A."/>
            <person name="Markowitz V."/>
            <person name="Hugenholtz P."/>
            <person name="Kyrpides N.C."/>
            <person name="Klenk H.P."/>
            <person name="Han C."/>
        </authorList>
    </citation>
    <scope>NUCLEOTIDE SEQUENCE [LARGE SCALE GENOMIC DNA]</scope>
    <source>
        <strain evidence="2">ATCC 49208 / DSM 771 / VKM B-1644</strain>
    </source>
</reference>
<dbReference type="RefSeq" id="WP_015757732.1">
    <property type="nucleotide sequence ID" value="NC_013216.1"/>
</dbReference>